<name>A0AAV8A0A8_9EUKA</name>
<feature type="compositionally biased region" description="Basic residues" evidence="1">
    <location>
        <begin position="81"/>
        <end position="94"/>
    </location>
</feature>
<accession>A0AAV8A0A8</accession>
<protein>
    <submittedName>
        <fullName evidence="2">Uncharacterized protein</fullName>
    </submittedName>
</protein>
<evidence type="ECO:0000313" key="3">
    <source>
        <dbReference type="Proteomes" id="UP001146793"/>
    </source>
</evidence>
<dbReference type="Proteomes" id="UP001146793">
    <property type="component" value="Unassembled WGS sequence"/>
</dbReference>
<sequence length="263" mass="30531">MIKFESVVNCIKFSEQILEIKTFLQSKIQESESQQLKKQQQIRGLRSQILSSQFFFKNETDHLSNSNTVNLNGFVTTQMKNKNKNKKKKKKKPKQIPLFNFSSNPNKSLRLNVSQTKNKIHGNSSNYHTNHFSQKNNSINLNKITNQKETKNYNLINVGLDEERVYGVDTMTTSGPKIGLIKKNHIPPNERTKNNNKKRIDLLKIGNMITNNKGIRQKQKQNQNQNENQNQLVLTKKKLRKALIKLANNDKFLDLLLEAIQEK</sequence>
<gene>
    <name evidence="2" type="ORF">M0812_08162</name>
</gene>
<dbReference type="EMBL" id="JANTQA010000019">
    <property type="protein sequence ID" value="KAJ3446826.1"/>
    <property type="molecule type" value="Genomic_DNA"/>
</dbReference>
<comment type="caution">
    <text evidence="2">The sequence shown here is derived from an EMBL/GenBank/DDBJ whole genome shotgun (WGS) entry which is preliminary data.</text>
</comment>
<evidence type="ECO:0000313" key="2">
    <source>
        <dbReference type="EMBL" id="KAJ3446826.1"/>
    </source>
</evidence>
<evidence type="ECO:0000256" key="1">
    <source>
        <dbReference type="SAM" id="MobiDB-lite"/>
    </source>
</evidence>
<reference evidence="2" key="1">
    <citation type="submission" date="2022-08" db="EMBL/GenBank/DDBJ databases">
        <title>Novel sulphate-reducing endosymbionts in the free-living metamonad Anaeramoeba.</title>
        <authorList>
            <person name="Jerlstrom-Hultqvist J."/>
            <person name="Cepicka I."/>
            <person name="Gallot-Lavallee L."/>
            <person name="Salas-Leiva D."/>
            <person name="Curtis B.A."/>
            <person name="Zahonova K."/>
            <person name="Pipaliya S."/>
            <person name="Dacks J."/>
            <person name="Roger A.J."/>
        </authorList>
    </citation>
    <scope>NUCLEOTIDE SEQUENCE</scope>
    <source>
        <strain evidence="2">Busselton2</strain>
    </source>
</reference>
<feature type="region of interest" description="Disordered" evidence="1">
    <location>
        <begin position="77"/>
        <end position="102"/>
    </location>
</feature>
<organism evidence="2 3">
    <name type="scientific">Anaeramoeba flamelloides</name>
    <dbReference type="NCBI Taxonomy" id="1746091"/>
    <lineage>
        <taxon>Eukaryota</taxon>
        <taxon>Metamonada</taxon>
        <taxon>Anaeramoebidae</taxon>
        <taxon>Anaeramoeba</taxon>
    </lineage>
</organism>
<proteinExistence type="predicted"/>
<dbReference type="AlphaFoldDB" id="A0AAV8A0A8"/>